<proteinExistence type="inferred from homology"/>
<sequence length="335" mass="35767">MPAGVPHAAHRAPHSKANAQITACISQSGPALPVALHAFALAKSLNAPVTLLQVLEPDQNAERPDPVEWDLRRHEARRSLTRLAAPPDTSMSRAAIRLADGLIAEEFRRLASDHVGNMLVVGMPQADAPHCRGIGHTVHELLREASAAILLVPPAGGGALPAYRRIMVPVDGSPWAASALPLAIRLAIANDAELLLAHIIPPPELTEIAPYDAADLALQRQVVERNTRAANAYLQKMRQTITQAGIKVRVLTNQGRDVRCALEDIIKQEAVDLVILSARGHGLSANTDMPYGSVAAYLMMHSTAPLLLVPVSLSKRSAVTASAIRNLRMPTLAST</sequence>
<dbReference type="eggNOG" id="COG0589">
    <property type="taxonomic scope" value="Bacteria"/>
</dbReference>
<evidence type="ECO:0000256" key="1">
    <source>
        <dbReference type="ARBA" id="ARBA00008791"/>
    </source>
</evidence>
<dbReference type="CDD" id="cd00293">
    <property type="entry name" value="USP-like"/>
    <property type="match status" value="1"/>
</dbReference>
<dbReference type="InterPro" id="IPR014729">
    <property type="entry name" value="Rossmann-like_a/b/a_fold"/>
</dbReference>
<dbReference type="Pfam" id="PF00582">
    <property type="entry name" value="Usp"/>
    <property type="match status" value="2"/>
</dbReference>
<comment type="similarity">
    <text evidence="1">Belongs to the universal stress protein A family.</text>
</comment>
<dbReference type="SUPFAM" id="SSF52402">
    <property type="entry name" value="Adenine nucleotide alpha hydrolases-like"/>
    <property type="match status" value="2"/>
</dbReference>
<dbReference type="EMBL" id="ATIB01000050">
    <property type="protein sequence ID" value="EQB02178.1"/>
    <property type="molecule type" value="Genomic_DNA"/>
</dbReference>
<comment type="caution">
    <text evidence="3">The sequence shown here is derived from an EMBL/GenBank/DDBJ whole genome shotgun (WGS) entry which is preliminary data.</text>
</comment>
<name>T0GQA5_9SPHN</name>
<feature type="domain" description="UspA" evidence="2">
    <location>
        <begin position="21"/>
        <end position="153"/>
    </location>
</feature>
<protein>
    <recommendedName>
        <fullName evidence="2">UspA domain-containing protein</fullName>
    </recommendedName>
</protein>
<dbReference type="Proteomes" id="UP000015524">
    <property type="component" value="Unassembled WGS sequence"/>
</dbReference>
<feature type="domain" description="UspA" evidence="2">
    <location>
        <begin position="163"/>
        <end position="310"/>
    </location>
</feature>
<organism evidence="3 4">
    <name type="scientific">Sphingobium baderi LL03</name>
    <dbReference type="NCBI Taxonomy" id="1114964"/>
    <lineage>
        <taxon>Bacteria</taxon>
        <taxon>Pseudomonadati</taxon>
        <taxon>Pseudomonadota</taxon>
        <taxon>Alphaproteobacteria</taxon>
        <taxon>Sphingomonadales</taxon>
        <taxon>Sphingomonadaceae</taxon>
        <taxon>Sphingobium</taxon>
    </lineage>
</organism>
<dbReference type="RefSeq" id="WP_021244754.1">
    <property type="nucleotide sequence ID" value="NZ_ATIB01000050.1"/>
</dbReference>
<dbReference type="Gene3D" id="3.40.50.620">
    <property type="entry name" value="HUPs"/>
    <property type="match status" value="2"/>
</dbReference>
<dbReference type="InterPro" id="IPR006015">
    <property type="entry name" value="Universal_stress_UspA"/>
</dbReference>
<evidence type="ECO:0000313" key="4">
    <source>
        <dbReference type="Proteomes" id="UP000015524"/>
    </source>
</evidence>
<evidence type="ECO:0000259" key="2">
    <source>
        <dbReference type="Pfam" id="PF00582"/>
    </source>
</evidence>
<keyword evidence="4" id="KW-1185">Reference proteome</keyword>
<dbReference type="PANTHER" id="PTHR46268:SF6">
    <property type="entry name" value="UNIVERSAL STRESS PROTEIN UP12"/>
    <property type="match status" value="1"/>
</dbReference>
<dbReference type="PRINTS" id="PR01438">
    <property type="entry name" value="UNVRSLSTRESS"/>
</dbReference>
<dbReference type="InterPro" id="IPR006016">
    <property type="entry name" value="UspA"/>
</dbReference>
<dbReference type="PATRIC" id="fig|1114964.3.peg.1796"/>
<reference evidence="3 4" key="1">
    <citation type="journal article" date="2013" name="Genome Announc.">
        <title>Draft Genome Sequence of a Hexachlorocyclohexane-Degrading Bacterium, Sphingobium baderi Strain LL03T.</title>
        <authorList>
            <person name="Kaur J."/>
            <person name="Verma H."/>
            <person name="Tripathi C."/>
            <person name="Khurana J.P."/>
            <person name="Lal R."/>
        </authorList>
    </citation>
    <scope>NUCLEOTIDE SEQUENCE [LARGE SCALE GENOMIC DNA]</scope>
    <source>
        <strain evidence="3 4">LL03</strain>
    </source>
</reference>
<dbReference type="PANTHER" id="PTHR46268">
    <property type="entry name" value="STRESS RESPONSE PROTEIN NHAX"/>
    <property type="match status" value="1"/>
</dbReference>
<accession>T0GQA5</accession>
<evidence type="ECO:0000313" key="3">
    <source>
        <dbReference type="EMBL" id="EQB02178.1"/>
    </source>
</evidence>
<gene>
    <name evidence="3" type="ORF">L485_09190</name>
</gene>
<dbReference type="AlphaFoldDB" id="T0GQA5"/>